<dbReference type="InterPro" id="IPR023151">
    <property type="entry name" value="PEP_util_CS"/>
</dbReference>
<dbReference type="InterPro" id="IPR013815">
    <property type="entry name" value="ATP_grasp_subdomain_1"/>
</dbReference>
<evidence type="ECO:0000313" key="20">
    <source>
        <dbReference type="Proteomes" id="UP000320095"/>
    </source>
</evidence>
<reference evidence="19 20" key="1">
    <citation type="journal article" date="2019" name="Environ. Microbiol.">
        <title>Species interactions and distinct microbial communities in high Arctic permafrost affected cryosols are associated with the CH4 and CO2 gas fluxes.</title>
        <authorList>
            <person name="Altshuler I."/>
            <person name="Hamel J."/>
            <person name="Turney S."/>
            <person name="Magnuson E."/>
            <person name="Levesque R."/>
            <person name="Greer C."/>
            <person name="Whyte L.G."/>
        </authorList>
    </citation>
    <scope>NUCLEOTIDE SEQUENCE [LARGE SCALE GENOMIC DNA]</scope>
    <source>
        <strain evidence="19 20">S5.20</strain>
    </source>
</reference>
<comment type="cofactor">
    <cofactor evidence="1 15">
        <name>Mg(2+)</name>
        <dbReference type="ChEBI" id="CHEBI:18420"/>
    </cofactor>
</comment>
<dbReference type="Gene3D" id="3.30.1490.20">
    <property type="entry name" value="ATP-grasp fold, A domain"/>
    <property type="match status" value="1"/>
</dbReference>
<evidence type="ECO:0000256" key="14">
    <source>
        <dbReference type="ARBA" id="ARBA00047700"/>
    </source>
</evidence>
<keyword evidence="8 15" id="KW-0479">Metal-binding</keyword>
<dbReference type="Pfam" id="PF01326">
    <property type="entry name" value="PPDK_N"/>
    <property type="match status" value="1"/>
</dbReference>
<protein>
    <recommendedName>
        <fullName evidence="6 15">Phosphoenolpyruvate synthase</fullName>
        <shortName evidence="15">PEP synthase</shortName>
        <ecNumber evidence="5 15">2.7.9.2</ecNumber>
    </recommendedName>
    <alternativeName>
        <fullName evidence="13 15">Pyruvate, water dikinase</fullName>
    </alternativeName>
</protein>
<feature type="domain" description="Pyruvate phosphate dikinase AMP/ATP-binding" evidence="17">
    <location>
        <begin position="20"/>
        <end position="345"/>
    </location>
</feature>
<dbReference type="PIRSF" id="PIRSF000854">
    <property type="entry name" value="PEP_synthase"/>
    <property type="match status" value="1"/>
</dbReference>
<feature type="domain" description="PEP-utilising enzyme mobile" evidence="16">
    <location>
        <begin position="386"/>
        <end position="457"/>
    </location>
</feature>
<dbReference type="InterPro" id="IPR000121">
    <property type="entry name" value="PEP_util_C"/>
</dbReference>
<keyword evidence="11 15" id="KW-0067">ATP-binding</keyword>
<evidence type="ECO:0000256" key="10">
    <source>
        <dbReference type="ARBA" id="ARBA00022777"/>
    </source>
</evidence>
<dbReference type="InterPro" id="IPR006319">
    <property type="entry name" value="PEP_synth"/>
</dbReference>
<dbReference type="PROSITE" id="PS00370">
    <property type="entry name" value="PEP_ENZYMES_PHOS_SITE"/>
    <property type="match status" value="1"/>
</dbReference>
<dbReference type="GO" id="GO:0046872">
    <property type="term" value="F:metal ion binding"/>
    <property type="evidence" value="ECO:0007669"/>
    <property type="project" value="UniProtKB-KW"/>
</dbReference>
<feature type="domain" description="PEP-utilising enzyme C-terminal" evidence="18">
    <location>
        <begin position="483"/>
        <end position="789"/>
    </location>
</feature>
<keyword evidence="7 15" id="KW-0808">Transferase</keyword>
<dbReference type="RefSeq" id="WP_140693724.1">
    <property type="nucleotide sequence ID" value="NZ_RCZG01000007.1"/>
</dbReference>
<dbReference type="Pfam" id="PF02896">
    <property type="entry name" value="PEP-utilizers_C"/>
    <property type="match status" value="1"/>
</dbReference>
<keyword evidence="10 15" id="KW-0418">Kinase</keyword>
<dbReference type="FunFam" id="3.50.30.10:FF:000002">
    <property type="entry name" value="Phosphoenolpyruvate synthase"/>
    <property type="match status" value="1"/>
</dbReference>
<evidence type="ECO:0000256" key="6">
    <source>
        <dbReference type="ARBA" id="ARBA00021623"/>
    </source>
</evidence>
<dbReference type="Gene3D" id="3.50.30.10">
    <property type="entry name" value="Phosphohistidine domain"/>
    <property type="match status" value="1"/>
</dbReference>
<dbReference type="Pfam" id="PF00391">
    <property type="entry name" value="PEP-utilizers"/>
    <property type="match status" value="1"/>
</dbReference>
<dbReference type="Gene3D" id="3.30.470.20">
    <property type="entry name" value="ATP-grasp fold, B domain"/>
    <property type="match status" value="1"/>
</dbReference>
<dbReference type="FunFam" id="3.30.1490.20:FF:000010">
    <property type="entry name" value="Phosphoenolpyruvate synthase"/>
    <property type="match status" value="1"/>
</dbReference>
<comment type="similarity">
    <text evidence="4 15">Belongs to the PEP-utilizing enzyme family.</text>
</comment>
<dbReference type="GO" id="GO:0008986">
    <property type="term" value="F:pyruvate, water dikinase activity"/>
    <property type="evidence" value="ECO:0007669"/>
    <property type="project" value="UniProtKB-EC"/>
</dbReference>
<evidence type="ECO:0000256" key="2">
    <source>
        <dbReference type="ARBA" id="ARBA00002988"/>
    </source>
</evidence>
<dbReference type="PROSITE" id="PS00742">
    <property type="entry name" value="PEP_ENZYMES_2"/>
    <property type="match status" value="1"/>
</dbReference>
<keyword evidence="9 15" id="KW-0547">Nucleotide-binding</keyword>
<dbReference type="FunFam" id="3.30.470.20:FF:000017">
    <property type="entry name" value="Phosphoenolpyruvate synthase"/>
    <property type="match status" value="1"/>
</dbReference>
<comment type="catalytic activity">
    <reaction evidence="14 15">
        <text>pyruvate + ATP + H2O = phosphoenolpyruvate + AMP + phosphate + 2 H(+)</text>
        <dbReference type="Rhea" id="RHEA:11364"/>
        <dbReference type="ChEBI" id="CHEBI:15361"/>
        <dbReference type="ChEBI" id="CHEBI:15377"/>
        <dbReference type="ChEBI" id="CHEBI:15378"/>
        <dbReference type="ChEBI" id="CHEBI:30616"/>
        <dbReference type="ChEBI" id="CHEBI:43474"/>
        <dbReference type="ChEBI" id="CHEBI:58702"/>
        <dbReference type="ChEBI" id="CHEBI:456215"/>
        <dbReference type="EC" id="2.7.9.2"/>
    </reaction>
</comment>
<evidence type="ECO:0000256" key="1">
    <source>
        <dbReference type="ARBA" id="ARBA00001946"/>
    </source>
</evidence>
<evidence type="ECO:0000256" key="7">
    <source>
        <dbReference type="ARBA" id="ARBA00022679"/>
    </source>
</evidence>
<dbReference type="PANTHER" id="PTHR43030">
    <property type="entry name" value="PHOSPHOENOLPYRUVATE SYNTHASE"/>
    <property type="match status" value="1"/>
</dbReference>
<name>A0A502E8C2_9MYCO</name>
<evidence type="ECO:0000256" key="13">
    <source>
        <dbReference type="ARBA" id="ARBA00033470"/>
    </source>
</evidence>
<keyword evidence="19" id="KW-0670">Pyruvate</keyword>
<evidence type="ECO:0000256" key="3">
    <source>
        <dbReference type="ARBA" id="ARBA00004742"/>
    </source>
</evidence>
<keyword evidence="20" id="KW-1185">Reference proteome</keyword>
<dbReference type="InterPro" id="IPR018274">
    <property type="entry name" value="PEP_util_AS"/>
</dbReference>
<comment type="caution">
    <text evidence="19">The sequence shown here is derived from an EMBL/GenBank/DDBJ whole genome shotgun (WGS) entry which is preliminary data.</text>
</comment>
<dbReference type="NCBIfam" id="NF005057">
    <property type="entry name" value="PRK06464.1"/>
    <property type="match status" value="1"/>
</dbReference>
<evidence type="ECO:0000256" key="4">
    <source>
        <dbReference type="ARBA" id="ARBA00007837"/>
    </source>
</evidence>
<dbReference type="GO" id="GO:0005524">
    <property type="term" value="F:ATP binding"/>
    <property type="evidence" value="ECO:0007669"/>
    <property type="project" value="UniProtKB-KW"/>
</dbReference>
<dbReference type="EC" id="2.7.9.2" evidence="5 15"/>
<proteinExistence type="inferred from homology"/>
<dbReference type="InterPro" id="IPR015813">
    <property type="entry name" value="Pyrv/PenolPyrv_kinase-like_dom"/>
</dbReference>
<dbReference type="AlphaFoldDB" id="A0A502E8C2"/>
<dbReference type="PANTHER" id="PTHR43030:SF1">
    <property type="entry name" value="PHOSPHOENOLPYRUVATE SYNTHASE"/>
    <property type="match status" value="1"/>
</dbReference>
<evidence type="ECO:0000259" key="18">
    <source>
        <dbReference type="Pfam" id="PF02896"/>
    </source>
</evidence>
<evidence type="ECO:0000256" key="5">
    <source>
        <dbReference type="ARBA" id="ARBA00011996"/>
    </source>
</evidence>
<dbReference type="EMBL" id="RCZG01000007">
    <property type="protein sequence ID" value="TPG32700.1"/>
    <property type="molecule type" value="Genomic_DNA"/>
</dbReference>
<comment type="function">
    <text evidence="2 15">Catalyzes the phosphorylation of pyruvate to phosphoenolpyruvate.</text>
</comment>
<dbReference type="UniPathway" id="UPA00138"/>
<dbReference type="InterPro" id="IPR036637">
    <property type="entry name" value="Phosphohistidine_dom_sf"/>
</dbReference>
<organism evidence="19 20">
    <name type="scientific">Mycolicibacterium hodleri</name>
    <dbReference type="NCBI Taxonomy" id="49897"/>
    <lineage>
        <taxon>Bacteria</taxon>
        <taxon>Bacillati</taxon>
        <taxon>Actinomycetota</taxon>
        <taxon>Actinomycetes</taxon>
        <taxon>Mycobacteriales</taxon>
        <taxon>Mycobacteriaceae</taxon>
        <taxon>Mycolicibacterium</taxon>
    </lineage>
</organism>
<dbReference type="GO" id="GO:0006094">
    <property type="term" value="P:gluconeogenesis"/>
    <property type="evidence" value="ECO:0007669"/>
    <property type="project" value="UniProtKB-UniPathway"/>
</dbReference>
<dbReference type="Proteomes" id="UP000320095">
    <property type="component" value="Unassembled WGS sequence"/>
</dbReference>
<dbReference type="SUPFAM" id="SSF51621">
    <property type="entry name" value="Phosphoenolpyruvate/pyruvate domain"/>
    <property type="match status" value="1"/>
</dbReference>
<dbReference type="SUPFAM" id="SSF52009">
    <property type="entry name" value="Phosphohistidine domain"/>
    <property type="match status" value="1"/>
</dbReference>
<evidence type="ECO:0000256" key="8">
    <source>
        <dbReference type="ARBA" id="ARBA00022723"/>
    </source>
</evidence>
<evidence type="ECO:0000256" key="15">
    <source>
        <dbReference type="PIRNR" id="PIRNR000854"/>
    </source>
</evidence>
<evidence type="ECO:0000256" key="11">
    <source>
        <dbReference type="ARBA" id="ARBA00022840"/>
    </source>
</evidence>
<evidence type="ECO:0000259" key="17">
    <source>
        <dbReference type="Pfam" id="PF01326"/>
    </source>
</evidence>
<dbReference type="Gene3D" id="3.20.20.60">
    <property type="entry name" value="Phosphoenolpyruvate-binding domains"/>
    <property type="match status" value="1"/>
</dbReference>
<gene>
    <name evidence="19" type="ORF">EAH80_17975</name>
</gene>
<sequence length="801" mass="87580">MTSQHPYVRFFEDFGIDDVPLVGGKNASLGEMFQNLSEQGVRIPHGFAITAAAYRHMLDEAGAWEGLHAALDDIDPDDVAALARKAKRAREIVYGAGLPDDLAAEILAGYRELQQEYGEDVSLAVRSSATAEDLPTASFAGQQDSYLNIKGEESLLDTCRRCFASLFTDRAIHYRIDQGFDHFKVSLSIGVMKMVRSDISSSGVMFSLDTESGFRDAVFVTGAYGLGENVVQGAVDPDEYYVHKPTYLAGHRAVLRRLLGDKAVKMILVEGETKNTTRNIPTPKNDRARFCLTDSDVLELAGYACAIEQHYGRPMDMEWAKDGLDGKLYIVQARPETVASQHSVTALENYVLEGKGQILSEGRSVGEKIATGTVKRIENLTQLAEFKPGQVLVADTTTPDWEPVMKTAAAIVTNRGGRTCHASIIARELGIPAVVGTGDATTSVPNGAVVTVSCAEGDSGRVYSGAMSFHVDRTEVGDLARPRTQIMINLGNPDLAFKTSFLPNDGVGLARMEFIISEYIRVHPMALLHPEQVADPDARHAIARITEGYADGSAFFVERLSEGIGTIAAAFWPKPVVVRMSDFKTNEYASLLGGRGFEPTESNPMLGFRGASRYAHPAYAEGFALECRAMRRVRDEMGLTNVILMLPFVRRVTEADLVLQTMTDLGLKRGENGLKVYAMCEIPNNVILIDQFATRFDGFSIGSNDLTQLTLGVDRDSEIVAFDYDERDEGVKEMIRLAVEGCRRNGIHSGLCGQAPSDYPDMAEFLVRLGIESMSLNPDTVVKTTRQVLDLEHRLVPTAVS</sequence>
<evidence type="ECO:0000313" key="19">
    <source>
        <dbReference type="EMBL" id="TPG32700.1"/>
    </source>
</evidence>
<evidence type="ECO:0000256" key="12">
    <source>
        <dbReference type="ARBA" id="ARBA00022842"/>
    </source>
</evidence>
<evidence type="ECO:0000256" key="9">
    <source>
        <dbReference type="ARBA" id="ARBA00022741"/>
    </source>
</evidence>
<dbReference type="OrthoDB" id="9765468at2"/>
<comment type="pathway">
    <text evidence="3 15">Carbohydrate biosynthesis; gluconeogenesis.</text>
</comment>
<dbReference type="SUPFAM" id="SSF56059">
    <property type="entry name" value="Glutathione synthetase ATP-binding domain-like"/>
    <property type="match status" value="1"/>
</dbReference>
<keyword evidence="12 15" id="KW-0460">Magnesium</keyword>
<dbReference type="InterPro" id="IPR008279">
    <property type="entry name" value="PEP-util_enz_mobile_dom"/>
</dbReference>
<dbReference type="InterPro" id="IPR040442">
    <property type="entry name" value="Pyrv_kinase-like_dom_sf"/>
</dbReference>
<evidence type="ECO:0000259" key="16">
    <source>
        <dbReference type="Pfam" id="PF00391"/>
    </source>
</evidence>
<accession>A0A502E8C2</accession>
<dbReference type="NCBIfam" id="TIGR01418">
    <property type="entry name" value="PEP_synth"/>
    <property type="match status" value="1"/>
</dbReference>
<dbReference type="InterPro" id="IPR002192">
    <property type="entry name" value="PPDK_AMP/ATP-bd"/>
</dbReference>